<reference evidence="1 2" key="1">
    <citation type="journal article" date="2011" name="BMC Genomics">
        <title>Genomic insights into an obligate epibiotic bacterial predator: Micavibrio aeruginosavorus ARL-13.</title>
        <authorList>
            <person name="Wang Z."/>
            <person name="Kadouri D."/>
            <person name="Wu M."/>
        </authorList>
    </citation>
    <scope>NUCLEOTIDE SEQUENCE [LARGE SCALE GENOMIC DNA]</scope>
    <source>
        <strain evidence="1 2">ARL-13</strain>
    </source>
</reference>
<proteinExistence type="predicted"/>
<dbReference type="AlphaFoldDB" id="G2KRL8"/>
<dbReference type="STRING" id="856793.MICA_1257"/>
<protein>
    <submittedName>
        <fullName evidence="1">Uncharacterized protein</fullName>
    </submittedName>
</protein>
<dbReference type="KEGG" id="mai:MICA_1257"/>
<evidence type="ECO:0000313" key="2">
    <source>
        <dbReference type="Proteomes" id="UP000009286"/>
    </source>
</evidence>
<dbReference type="HOGENOM" id="CLU_3292372_0_0_5"/>
<dbReference type="Proteomes" id="UP000009286">
    <property type="component" value="Chromosome"/>
</dbReference>
<organism evidence="1 2">
    <name type="scientific">Micavibrio aeruginosavorus (strain ARL-13)</name>
    <dbReference type="NCBI Taxonomy" id="856793"/>
    <lineage>
        <taxon>Bacteria</taxon>
        <taxon>Pseudomonadati</taxon>
        <taxon>Bdellovibrionota</taxon>
        <taxon>Bdellovibrionia</taxon>
        <taxon>Bdellovibrionales</taxon>
        <taxon>Pseudobdellovibrionaceae</taxon>
        <taxon>Micavibrio</taxon>
    </lineage>
</organism>
<keyword evidence="2" id="KW-1185">Reference proteome</keyword>
<dbReference type="EMBL" id="CP002382">
    <property type="protein sequence ID" value="AEP09580.1"/>
    <property type="molecule type" value="Genomic_DNA"/>
</dbReference>
<evidence type="ECO:0000313" key="1">
    <source>
        <dbReference type="EMBL" id="AEP09580.1"/>
    </source>
</evidence>
<accession>G2KRL8</accession>
<sequence>MIAAIVVAGTGFPAPAQARPLPDRVQEIEQIKAMLEKRKQ</sequence>
<name>G2KRL8_MICAA</name>
<gene>
    <name evidence="1" type="ordered locus">MICA_1257</name>
</gene>